<dbReference type="Proteomes" id="UP000580891">
    <property type="component" value="Unassembled WGS sequence"/>
</dbReference>
<name>A0A7V9Z0P9_9BACL</name>
<comment type="caution">
    <text evidence="1">The sequence shown here is derived from an EMBL/GenBank/DDBJ whole genome shotgun (WGS) entry which is preliminary data.</text>
</comment>
<reference evidence="1 2" key="1">
    <citation type="submission" date="2020-07" db="EMBL/GenBank/DDBJ databases">
        <title>Genomic Encyclopedia of Type Strains, Phase IV (KMG-IV): sequencing the most valuable type-strain genomes for metagenomic binning, comparative biology and taxonomic classification.</title>
        <authorList>
            <person name="Goeker M."/>
        </authorList>
    </citation>
    <scope>NUCLEOTIDE SEQUENCE [LARGE SCALE GENOMIC DNA]</scope>
    <source>
        <strain evidence="1 2">DSM 25220</strain>
    </source>
</reference>
<organism evidence="1 2">
    <name type="scientific">[Anoxybacillus] calidus</name>
    <dbReference type="NCBI Taxonomy" id="575178"/>
    <lineage>
        <taxon>Bacteria</taxon>
        <taxon>Bacillati</taxon>
        <taxon>Bacillota</taxon>
        <taxon>Bacilli</taxon>
        <taxon>Bacillales</taxon>
        <taxon>Anoxybacillaceae</taxon>
        <taxon>Paranoxybacillus</taxon>
    </lineage>
</organism>
<dbReference type="AlphaFoldDB" id="A0A7V9Z0P9"/>
<dbReference type="EMBL" id="JACDUU010000005">
    <property type="protein sequence ID" value="MBA2871937.1"/>
    <property type="molecule type" value="Genomic_DNA"/>
</dbReference>
<dbReference type="RefSeq" id="WP_181537744.1">
    <property type="nucleotide sequence ID" value="NZ_JACDUU010000005.1"/>
</dbReference>
<sequence>MGIQINGLRDIHAILSNQRKLGGVIETSFLRLRSGEEYPYACITHVDHLGSNYYSIGFVTNEGKKIIVNVNEVSVISSPEHKKIAELKNVVYKNLMIKEKFKYLKRLFDVHQGSYTIHFLKEVRMILDDIGFDIPDPELSSMISKIKDQFKSIA</sequence>
<evidence type="ECO:0000313" key="1">
    <source>
        <dbReference type="EMBL" id="MBA2871937.1"/>
    </source>
</evidence>
<proteinExistence type="predicted"/>
<gene>
    <name evidence="1" type="ORF">HNQ85_002227</name>
</gene>
<accession>A0A7V9Z0P9</accession>
<keyword evidence="2" id="KW-1185">Reference proteome</keyword>
<evidence type="ECO:0000313" key="2">
    <source>
        <dbReference type="Proteomes" id="UP000580891"/>
    </source>
</evidence>
<protein>
    <submittedName>
        <fullName evidence="1">Uncharacterized protein</fullName>
    </submittedName>
</protein>